<evidence type="ECO:0000313" key="9">
    <source>
        <dbReference type="Proteomes" id="UP000503840"/>
    </source>
</evidence>
<comment type="caution">
    <text evidence="8">The sequence shown here is derived from an EMBL/GenBank/DDBJ whole genome shotgun (WGS) entry which is preliminary data.</text>
</comment>
<feature type="domain" description="Solute-binding protein family 3/N-terminal" evidence="6">
    <location>
        <begin position="41"/>
        <end position="265"/>
    </location>
</feature>
<feature type="domain" description="Ionotropic glutamate receptor C-terminal" evidence="7">
    <location>
        <begin position="41"/>
        <end position="264"/>
    </location>
</feature>
<evidence type="ECO:0000259" key="7">
    <source>
        <dbReference type="SMART" id="SM00079"/>
    </source>
</evidence>
<reference evidence="8 9" key="1">
    <citation type="submission" date="2020-05" db="EMBL/GenBank/DDBJ databases">
        <title>Draft genome sequence of Desulfovibrio sp. strain HN2T.</title>
        <authorList>
            <person name="Ueno A."/>
            <person name="Tamazawa S."/>
            <person name="Tamamura S."/>
            <person name="Murakami T."/>
            <person name="Kiyama T."/>
            <person name="Inomata H."/>
            <person name="Amano Y."/>
            <person name="Miyakawa K."/>
            <person name="Tamaki H."/>
            <person name="Naganuma T."/>
            <person name="Kaneko K."/>
        </authorList>
    </citation>
    <scope>NUCLEOTIDE SEQUENCE [LARGE SCALE GENOMIC DNA]</scope>
    <source>
        <strain evidence="8 9">HN2</strain>
    </source>
</reference>
<evidence type="ECO:0000256" key="5">
    <source>
        <dbReference type="SAM" id="SignalP"/>
    </source>
</evidence>
<dbReference type="GO" id="GO:0015276">
    <property type="term" value="F:ligand-gated monoatomic ion channel activity"/>
    <property type="evidence" value="ECO:0007669"/>
    <property type="project" value="InterPro"/>
</dbReference>
<dbReference type="GO" id="GO:0030313">
    <property type="term" value="C:cell envelope"/>
    <property type="evidence" value="ECO:0007669"/>
    <property type="project" value="UniProtKB-SubCell"/>
</dbReference>
<comment type="similarity">
    <text evidence="2 4">Belongs to the bacterial solute-binding protein 3 family.</text>
</comment>
<evidence type="ECO:0000259" key="6">
    <source>
        <dbReference type="SMART" id="SM00062"/>
    </source>
</evidence>
<dbReference type="PANTHER" id="PTHR35936:SF38">
    <property type="entry name" value="GLUTAMINE-BINDING PERIPLASMIC PROTEIN"/>
    <property type="match status" value="1"/>
</dbReference>
<dbReference type="SUPFAM" id="SSF53850">
    <property type="entry name" value="Periplasmic binding protein-like II"/>
    <property type="match status" value="1"/>
</dbReference>
<dbReference type="InterPro" id="IPR018313">
    <property type="entry name" value="SBP_3_CS"/>
</dbReference>
<keyword evidence="9" id="KW-1185">Reference proteome</keyword>
<dbReference type="AlphaFoldDB" id="A0A7J0BJQ5"/>
<dbReference type="GO" id="GO:0016020">
    <property type="term" value="C:membrane"/>
    <property type="evidence" value="ECO:0007669"/>
    <property type="project" value="InterPro"/>
</dbReference>
<dbReference type="PANTHER" id="PTHR35936">
    <property type="entry name" value="MEMBRANE-BOUND LYTIC MUREIN TRANSGLYCOSYLASE F"/>
    <property type="match status" value="1"/>
</dbReference>
<gene>
    <name evidence="8" type="ORF">DSM101010T_18160</name>
</gene>
<evidence type="ECO:0000256" key="2">
    <source>
        <dbReference type="ARBA" id="ARBA00010333"/>
    </source>
</evidence>
<protein>
    <submittedName>
        <fullName evidence="8">Amino acid ABC transporter substrate-binding protein</fullName>
    </submittedName>
</protein>
<dbReference type="InterPro" id="IPR001638">
    <property type="entry name" value="Solute-binding_3/MltF_N"/>
</dbReference>
<dbReference type="PROSITE" id="PS01039">
    <property type="entry name" value="SBP_BACTERIAL_3"/>
    <property type="match status" value="1"/>
</dbReference>
<organism evidence="8 9">
    <name type="scientific">Desulfovibrio subterraneus</name>
    <dbReference type="NCBI Taxonomy" id="2718620"/>
    <lineage>
        <taxon>Bacteria</taxon>
        <taxon>Pseudomonadati</taxon>
        <taxon>Thermodesulfobacteriota</taxon>
        <taxon>Desulfovibrionia</taxon>
        <taxon>Desulfovibrionales</taxon>
        <taxon>Desulfovibrionaceae</taxon>
        <taxon>Desulfovibrio</taxon>
    </lineage>
</organism>
<dbReference type="EMBL" id="BLVO01000013">
    <property type="protein sequence ID" value="GFM33451.1"/>
    <property type="molecule type" value="Genomic_DNA"/>
</dbReference>
<name>A0A7J0BJQ5_9BACT</name>
<feature type="chain" id="PRO_5029605553" evidence="5">
    <location>
        <begin position="23"/>
        <end position="272"/>
    </location>
</feature>
<comment type="subcellular location">
    <subcellularLocation>
        <location evidence="1">Cell envelope</location>
    </subcellularLocation>
</comment>
<dbReference type="Proteomes" id="UP000503840">
    <property type="component" value="Unassembled WGS sequence"/>
</dbReference>
<feature type="signal peptide" evidence="5">
    <location>
        <begin position="1"/>
        <end position="22"/>
    </location>
</feature>
<accession>A0A7J0BJQ5</accession>
<dbReference type="Gene3D" id="3.40.190.10">
    <property type="entry name" value="Periplasmic binding protein-like II"/>
    <property type="match status" value="2"/>
</dbReference>
<dbReference type="CDD" id="cd13629">
    <property type="entry name" value="PBP2_Dsm1740"/>
    <property type="match status" value="1"/>
</dbReference>
<dbReference type="Pfam" id="PF00497">
    <property type="entry name" value="SBP_bac_3"/>
    <property type="match status" value="1"/>
</dbReference>
<dbReference type="InterPro" id="IPR001320">
    <property type="entry name" value="Iontro_rcpt_C"/>
</dbReference>
<keyword evidence="3 5" id="KW-0732">Signal</keyword>
<dbReference type="SMART" id="SM00062">
    <property type="entry name" value="PBPb"/>
    <property type="match status" value="1"/>
</dbReference>
<evidence type="ECO:0000256" key="1">
    <source>
        <dbReference type="ARBA" id="ARBA00004196"/>
    </source>
</evidence>
<evidence type="ECO:0000256" key="3">
    <source>
        <dbReference type="ARBA" id="ARBA00022729"/>
    </source>
</evidence>
<evidence type="ECO:0000313" key="8">
    <source>
        <dbReference type="EMBL" id="GFM33451.1"/>
    </source>
</evidence>
<sequence length="272" mass="30750">MKFLKALILALLVAMIALPAAAADIELAKKSTISEVLKRGELRVGFDAGYPPFEMTDKNGKYIGFDVDLGKELAKAMGVKFVPVNTDFDGMVPSLLADKFDIIISGMTLTQERNLKIGFSDPYIIMGQTVLVNAKHKGKITSYKQLNDPKFIVISRMGTTGEEATKRYIPKATYKSFEKEVDCALEVINGRADAFVYDLPVNEVFQKQQGKDKTFLLNEPFTFEPMAIGLKQGDPDFLNFLNNFLRQIKNDGRYERMYDKWLRSDEWQSQVK</sequence>
<evidence type="ECO:0000256" key="4">
    <source>
        <dbReference type="RuleBase" id="RU003744"/>
    </source>
</evidence>
<proteinExistence type="inferred from homology"/>
<dbReference type="SMART" id="SM00079">
    <property type="entry name" value="PBPe"/>
    <property type="match status" value="1"/>
</dbReference>
<dbReference type="RefSeq" id="WP_174405113.1">
    <property type="nucleotide sequence ID" value="NZ_BLVO01000013.1"/>
</dbReference>